<proteinExistence type="predicted"/>
<feature type="non-terminal residue" evidence="1">
    <location>
        <position position="1"/>
    </location>
</feature>
<evidence type="ECO:0000313" key="1">
    <source>
        <dbReference type="EMBL" id="SVA64834.1"/>
    </source>
</evidence>
<sequence>QAVALRRLVPRQQGILQPLLGGPKELQETVRTMENQGAPDHQLPGTDGTTGHRRAHLLAHRDRNHRLLRPAEAL</sequence>
<feature type="non-terminal residue" evidence="1">
    <location>
        <position position="74"/>
    </location>
</feature>
<accession>A0A381XJ86</accession>
<reference evidence="1" key="1">
    <citation type="submission" date="2018-05" db="EMBL/GenBank/DDBJ databases">
        <authorList>
            <person name="Lanie J.A."/>
            <person name="Ng W.-L."/>
            <person name="Kazmierczak K.M."/>
            <person name="Andrzejewski T.M."/>
            <person name="Davidsen T.M."/>
            <person name="Wayne K.J."/>
            <person name="Tettelin H."/>
            <person name="Glass J.I."/>
            <person name="Rusch D."/>
            <person name="Podicherti R."/>
            <person name="Tsui H.-C.T."/>
            <person name="Winkler M.E."/>
        </authorList>
    </citation>
    <scope>NUCLEOTIDE SEQUENCE</scope>
</reference>
<gene>
    <name evidence="1" type="ORF">METZ01_LOCUS117688</name>
</gene>
<name>A0A381XJ86_9ZZZZ</name>
<dbReference type="EMBL" id="UINC01015387">
    <property type="protein sequence ID" value="SVA64834.1"/>
    <property type="molecule type" value="Genomic_DNA"/>
</dbReference>
<protein>
    <submittedName>
        <fullName evidence="1">Uncharacterized protein</fullName>
    </submittedName>
</protein>
<dbReference type="AlphaFoldDB" id="A0A381XJ86"/>
<organism evidence="1">
    <name type="scientific">marine metagenome</name>
    <dbReference type="NCBI Taxonomy" id="408172"/>
    <lineage>
        <taxon>unclassified sequences</taxon>
        <taxon>metagenomes</taxon>
        <taxon>ecological metagenomes</taxon>
    </lineage>
</organism>